<evidence type="ECO:0000256" key="5">
    <source>
        <dbReference type="SAM" id="Phobius"/>
    </source>
</evidence>
<gene>
    <name evidence="7" type="ORF">AB1I55_11745</name>
</gene>
<proteinExistence type="predicted"/>
<feature type="transmembrane region" description="Helical" evidence="5">
    <location>
        <begin position="35"/>
        <end position="53"/>
    </location>
</feature>
<dbReference type="Pfam" id="PF06271">
    <property type="entry name" value="RDD"/>
    <property type="match status" value="1"/>
</dbReference>
<dbReference type="EMBL" id="JBFDTB010000019">
    <property type="protein sequence ID" value="MEW3466765.1"/>
    <property type="molecule type" value="Genomic_DNA"/>
</dbReference>
<evidence type="ECO:0000256" key="1">
    <source>
        <dbReference type="ARBA" id="ARBA00004141"/>
    </source>
</evidence>
<organism evidence="7 8">
    <name type="scientific">Enterococcus entomosocium</name>
    <dbReference type="NCBI Taxonomy" id="3034352"/>
    <lineage>
        <taxon>Bacteria</taxon>
        <taxon>Bacillati</taxon>
        <taxon>Bacillota</taxon>
        <taxon>Bacilli</taxon>
        <taxon>Lactobacillales</taxon>
        <taxon>Enterococcaceae</taxon>
        <taxon>Enterococcus</taxon>
    </lineage>
</organism>
<comment type="caution">
    <text evidence="7">The sequence shown here is derived from an EMBL/GenBank/DDBJ whole genome shotgun (WGS) entry which is preliminary data.</text>
</comment>
<dbReference type="RefSeq" id="WP_005234081.1">
    <property type="nucleotide sequence ID" value="NZ_JBDKBP010000002.1"/>
</dbReference>
<dbReference type="InterPro" id="IPR010432">
    <property type="entry name" value="RDD"/>
</dbReference>
<feature type="transmembrane region" description="Helical" evidence="5">
    <location>
        <begin position="6"/>
        <end position="28"/>
    </location>
</feature>
<evidence type="ECO:0000256" key="2">
    <source>
        <dbReference type="ARBA" id="ARBA00022692"/>
    </source>
</evidence>
<feature type="domain" description="RDD" evidence="6">
    <location>
        <begin position="4"/>
        <end position="116"/>
    </location>
</feature>
<evidence type="ECO:0000256" key="3">
    <source>
        <dbReference type="ARBA" id="ARBA00022989"/>
    </source>
</evidence>
<reference evidence="7 8" key="1">
    <citation type="submission" date="2024-05" db="EMBL/GenBank/DDBJ databases">
        <title>Human gut microbiome strain richness.</title>
        <authorList>
            <person name="Chen-Liaw A."/>
        </authorList>
    </citation>
    <scope>NUCLEOTIDE SEQUENCE [LARGE SCALE GENOMIC DNA]</scope>
    <source>
        <strain evidence="7 8">J1100102st1_G3_J1100102_180507</strain>
    </source>
</reference>
<evidence type="ECO:0000313" key="8">
    <source>
        <dbReference type="Proteomes" id="UP001554047"/>
    </source>
</evidence>
<keyword evidence="3 5" id="KW-1133">Transmembrane helix</keyword>
<name>A0ABV3ME91_9ENTE</name>
<keyword evidence="8" id="KW-1185">Reference proteome</keyword>
<evidence type="ECO:0000259" key="6">
    <source>
        <dbReference type="Pfam" id="PF06271"/>
    </source>
</evidence>
<dbReference type="Proteomes" id="UP001554047">
    <property type="component" value="Unassembled WGS sequence"/>
</dbReference>
<feature type="transmembrane region" description="Helical" evidence="5">
    <location>
        <begin position="85"/>
        <end position="105"/>
    </location>
</feature>
<protein>
    <submittedName>
        <fullName evidence="7">RDD family protein</fullName>
    </submittedName>
</protein>
<sequence length="137" mass="15675">MLLLRLLAFLIDCMIIFLPSTMLSYLLMVPAGVTIVLPQLLFVVYNMICLSSFEGKTIGKHFAKLVVFTNQRNLLTVGMREVAKLLYFLPMIGWLFFTGSFFLYLGTKKTLHDILGQSVVGFNKKQGNDQYERNLLR</sequence>
<comment type="subcellular location">
    <subcellularLocation>
        <location evidence="1">Membrane</location>
        <topology evidence="1">Multi-pass membrane protein</topology>
    </subcellularLocation>
</comment>
<evidence type="ECO:0000313" key="7">
    <source>
        <dbReference type="EMBL" id="MEW3466765.1"/>
    </source>
</evidence>
<accession>A0ABV3ME91</accession>
<evidence type="ECO:0000256" key="4">
    <source>
        <dbReference type="ARBA" id="ARBA00023136"/>
    </source>
</evidence>
<keyword evidence="4 5" id="KW-0472">Membrane</keyword>
<keyword evidence="2 5" id="KW-0812">Transmembrane</keyword>